<name>A0ABX6QLA9_9HYPH</name>
<reference evidence="2 3" key="1">
    <citation type="submission" date="2020-06" db="EMBL/GenBank/DDBJ databases">
        <title>Genome sequence of Rhizobium sp strain ADMK78.</title>
        <authorList>
            <person name="Rahi P."/>
        </authorList>
    </citation>
    <scope>NUCLEOTIDE SEQUENCE [LARGE SCALE GENOMIC DNA]</scope>
    <source>
        <strain evidence="2 3">ADMK78</strain>
    </source>
</reference>
<dbReference type="Proteomes" id="UP000308530">
    <property type="component" value="Chromosome"/>
</dbReference>
<organism evidence="2 3">
    <name type="scientific">Peteryoungia desertarenae</name>
    <dbReference type="NCBI Taxonomy" id="1813451"/>
    <lineage>
        <taxon>Bacteria</taxon>
        <taxon>Pseudomonadati</taxon>
        <taxon>Pseudomonadota</taxon>
        <taxon>Alphaproteobacteria</taxon>
        <taxon>Hyphomicrobiales</taxon>
        <taxon>Rhizobiaceae</taxon>
        <taxon>Peteryoungia</taxon>
    </lineage>
</organism>
<evidence type="ECO:0000313" key="3">
    <source>
        <dbReference type="Proteomes" id="UP000308530"/>
    </source>
</evidence>
<dbReference type="InterPro" id="IPR021327">
    <property type="entry name" value="DUF2934"/>
</dbReference>
<feature type="region of interest" description="Disordered" evidence="1">
    <location>
        <begin position="50"/>
        <end position="94"/>
    </location>
</feature>
<evidence type="ECO:0000313" key="2">
    <source>
        <dbReference type="EMBL" id="QLF69333.1"/>
    </source>
</evidence>
<gene>
    <name evidence="2" type="ORF">FE840_007155</name>
</gene>
<dbReference type="EMBL" id="CP058350">
    <property type="protein sequence ID" value="QLF69333.1"/>
    <property type="molecule type" value="Genomic_DNA"/>
</dbReference>
<evidence type="ECO:0000256" key="1">
    <source>
        <dbReference type="SAM" id="MobiDB-lite"/>
    </source>
</evidence>
<sequence length="94" mass="10505">MADKISEWIAQRAYAIWEEEGRPGGRDGEHWRLASDEWTRLTQSAVVTREKSLKRVNKAATETPTEGQSDKVEPAPLKKGRNTKVAASRKGIEG</sequence>
<keyword evidence="3" id="KW-1185">Reference proteome</keyword>
<protein>
    <submittedName>
        <fullName evidence="2">DUF2934 domain-containing protein</fullName>
    </submittedName>
</protein>
<dbReference type="Pfam" id="PF11154">
    <property type="entry name" value="DUF2934"/>
    <property type="match status" value="1"/>
</dbReference>
<dbReference type="RefSeq" id="WP_138285529.1">
    <property type="nucleotide sequence ID" value="NZ_CP058350.1"/>
</dbReference>
<proteinExistence type="predicted"/>
<accession>A0ABX6QLA9</accession>